<dbReference type="InterPro" id="IPR003718">
    <property type="entry name" value="OsmC/Ohr_fam"/>
</dbReference>
<organism evidence="1 2">
    <name type="scientific">Aerophobetes bacterium</name>
    <dbReference type="NCBI Taxonomy" id="2030807"/>
    <lineage>
        <taxon>Bacteria</taxon>
        <taxon>Candidatus Aerophobota</taxon>
    </lineage>
</organism>
<dbReference type="Pfam" id="PF02566">
    <property type="entry name" value="OsmC"/>
    <property type="match status" value="1"/>
</dbReference>
<dbReference type="PANTHER" id="PTHR42830:SF2">
    <property type="entry name" value="OSMC_OHR FAMILY PROTEIN"/>
    <property type="match status" value="1"/>
</dbReference>
<dbReference type="PANTHER" id="PTHR42830">
    <property type="entry name" value="OSMOTICALLY INDUCIBLE FAMILY PROTEIN"/>
    <property type="match status" value="1"/>
</dbReference>
<accession>A0A497E5K5</accession>
<evidence type="ECO:0000313" key="1">
    <source>
        <dbReference type="EMBL" id="RLE10449.1"/>
    </source>
</evidence>
<gene>
    <name evidence="1" type="ORF">DRJ00_01450</name>
</gene>
<dbReference type="Proteomes" id="UP000279422">
    <property type="component" value="Unassembled WGS sequence"/>
</dbReference>
<reference evidence="1 2" key="1">
    <citation type="submission" date="2018-06" db="EMBL/GenBank/DDBJ databases">
        <title>Extensive metabolic versatility and redundancy in microbially diverse, dynamic hydrothermal sediments.</title>
        <authorList>
            <person name="Dombrowski N."/>
            <person name="Teske A."/>
            <person name="Baker B.J."/>
        </authorList>
    </citation>
    <scope>NUCLEOTIDE SEQUENCE [LARGE SCALE GENOMIC DNA]</scope>
    <source>
        <strain evidence="1">B47_G16</strain>
    </source>
</reference>
<dbReference type="EMBL" id="QMPZ01000008">
    <property type="protein sequence ID" value="RLE10449.1"/>
    <property type="molecule type" value="Genomic_DNA"/>
</dbReference>
<protein>
    <submittedName>
        <fullName evidence="1">OsmC family peroxiredoxin</fullName>
    </submittedName>
</protein>
<sequence length="150" mass="16961">MAKVRVKSKQFIYETRLKWKGGREGLLTSGDNKPPIEVSVPPEFKGRSGLWTPEALLVASVNICVMTTFLYYAEKKIELLSYESSARGILERVEDKFMFSTIEVKPQILVASKDDVEKAQGLLELSEKNCFISNSLKSRVILKTEIRVDS</sequence>
<dbReference type="SUPFAM" id="SSF82784">
    <property type="entry name" value="OsmC-like"/>
    <property type="match status" value="1"/>
</dbReference>
<evidence type="ECO:0000313" key="2">
    <source>
        <dbReference type="Proteomes" id="UP000279422"/>
    </source>
</evidence>
<dbReference type="InterPro" id="IPR052707">
    <property type="entry name" value="OsmC_Ohr_Peroxiredoxin"/>
</dbReference>
<dbReference type="AlphaFoldDB" id="A0A497E5K5"/>
<proteinExistence type="predicted"/>
<dbReference type="InterPro" id="IPR036102">
    <property type="entry name" value="OsmC/Ohrsf"/>
</dbReference>
<dbReference type="Gene3D" id="3.30.300.20">
    <property type="match status" value="1"/>
</dbReference>
<name>A0A497E5K5_UNCAE</name>
<comment type="caution">
    <text evidence="1">The sequence shown here is derived from an EMBL/GenBank/DDBJ whole genome shotgun (WGS) entry which is preliminary data.</text>
</comment>
<dbReference type="InterPro" id="IPR015946">
    <property type="entry name" value="KH_dom-like_a/b"/>
</dbReference>